<dbReference type="Proteomes" id="UP000075920">
    <property type="component" value="Unassembled WGS sequence"/>
</dbReference>
<proteinExistence type="predicted"/>
<evidence type="ECO:0000313" key="1">
    <source>
        <dbReference type="EnsemblMetazoa" id="AMIN000983-PA"/>
    </source>
</evidence>
<name>A0A182VSE2_9DIPT</name>
<dbReference type="AlphaFoldDB" id="A0A182VSE2"/>
<accession>A0A182VSE2</accession>
<sequence>MDPAQETGYMGSKCSCHMTFINVLTIPDQEVGFALLSRLLWCFSSSQSVYFLDIPGEVHSVEEATMDQLEFC</sequence>
<keyword evidence="2" id="KW-1185">Reference proteome</keyword>
<reference evidence="1" key="2">
    <citation type="submission" date="2020-05" db="UniProtKB">
        <authorList>
            <consortium name="EnsemblMetazoa"/>
        </authorList>
    </citation>
    <scope>IDENTIFICATION</scope>
    <source>
        <strain evidence="1">MINIMUS1</strain>
    </source>
</reference>
<dbReference type="VEuPathDB" id="VectorBase:AMIN000983"/>
<organism evidence="1 2">
    <name type="scientific">Anopheles minimus</name>
    <dbReference type="NCBI Taxonomy" id="112268"/>
    <lineage>
        <taxon>Eukaryota</taxon>
        <taxon>Metazoa</taxon>
        <taxon>Ecdysozoa</taxon>
        <taxon>Arthropoda</taxon>
        <taxon>Hexapoda</taxon>
        <taxon>Insecta</taxon>
        <taxon>Pterygota</taxon>
        <taxon>Neoptera</taxon>
        <taxon>Endopterygota</taxon>
        <taxon>Diptera</taxon>
        <taxon>Nematocera</taxon>
        <taxon>Culicoidea</taxon>
        <taxon>Culicidae</taxon>
        <taxon>Anophelinae</taxon>
        <taxon>Anopheles</taxon>
    </lineage>
</organism>
<reference evidence="2" key="1">
    <citation type="submission" date="2013-03" db="EMBL/GenBank/DDBJ databases">
        <title>The Genome Sequence of Anopheles minimus MINIMUS1.</title>
        <authorList>
            <consortium name="The Broad Institute Genomics Platform"/>
            <person name="Neafsey D.E."/>
            <person name="Walton C."/>
            <person name="Walker B."/>
            <person name="Young S.K."/>
            <person name="Zeng Q."/>
            <person name="Gargeya S."/>
            <person name="Fitzgerald M."/>
            <person name="Haas B."/>
            <person name="Abouelleil A."/>
            <person name="Allen A.W."/>
            <person name="Alvarado L."/>
            <person name="Arachchi H.M."/>
            <person name="Berlin A.M."/>
            <person name="Chapman S.B."/>
            <person name="Gainer-Dewar J."/>
            <person name="Goldberg J."/>
            <person name="Griggs A."/>
            <person name="Gujja S."/>
            <person name="Hansen M."/>
            <person name="Howarth C."/>
            <person name="Imamovic A."/>
            <person name="Ireland A."/>
            <person name="Larimer J."/>
            <person name="McCowan C."/>
            <person name="Murphy C."/>
            <person name="Pearson M."/>
            <person name="Poon T.W."/>
            <person name="Priest M."/>
            <person name="Roberts A."/>
            <person name="Saif S."/>
            <person name="Shea T."/>
            <person name="Sisk P."/>
            <person name="Sykes S."/>
            <person name="Wortman J."/>
            <person name="Nusbaum C."/>
            <person name="Birren B."/>
        </authorList>
    </citation>
    <scope>NUCLEOTIDE SEQUENCE [LARGE SCALE GENOMIC DNA]</scope>
    <source>
        <strain evidence="2">MINIMUS1</strain>
    </source>
</reference>
<protein>
    <submittedName>
        <fullName evidence="1">Uncharacterized protein</fullName>
    </submittedName>
</protein>
<dbReference type="EnsemblMetazoa" id="AMIN000983-RA">
    <property type="protein sequence ID" value="AMIN000983-PA"/>
    <property type="gene ID" value="AMIN000983"/>
</dbReference>
<evidence type="ECO:0000313" key="2">
    <source>
        <dbReference type="Proteomes" id="UP000075920"/>
    </source>
</evidence>